<dbReference type="InterPro" id="IPR006148">
    <property type="entry name" value="Glc/Gal-6P_isomerase"/>
</dbReference>
<comment type="similarity">
    <text evidence="3">Belongs to the glucosamine/galactosamine-6-phosphate isomerase family. NagB subfamily.</text>
</comment>
<dbReference type="InterPro" id="IPR037171">
    <property type="entry name" value="NagB/RpiA_transferase-like"/>
</dbReference>
<comment type="caution">
    <text evidence="3">Lacks conserved residue(s) required for the propagation of feature annotation.</text>
</comment>
<keyword evidence="2 3" id="KW-0119">Carbohydrate metabolism</keyword>
<dbReference type="EC" id="3.5.99.6" evidence="3"/>
<dbReference type="Gene3D" id="3.40.50.1360">
    <property type="match status" value="1"/>
</dbReference>
<dbReference type="Proteomes" id="UP001600943">
    <property type="component" value="Unassembled WGS sequence"/>
</dbReference>
<dbReference type="EMBL" id="BAABYW010000001">
    <property type="protein sequence ID" value="GAA6409895.1"/>
    <property type="molecule type" value="Genomic_DNA"/>
</dbReference>
<dbReference type="InterPro" id="IPR004547">
    <property type="entry name" value="Glucosamine6P_isomerase"/>
</dbReference>
<dbReference type="PANTHER" id="PTHR11280">
    <property type="entry name" value="GLUCOSAMINE-6-PHOSPHATE ISOMERASE"/>
    <property type="match status" value="1"/>
</dbReference>
<organism evidence="5 6">
    <name type="scientific">Blautia hominis</name>
    <dbReference type="NCBI Taxonomy" id="2025493"/>
    <lineage>
        <taxon>Bacteria</taxon>
        <taxon>Bacillati</taxon>
        <taxon>Bacillota</taxon>
        <taxon>Clostridia</taxon>
        <taxon>Lachnospirales</taxon>
        <taxon>Lachnospiraceae</taxon>
        <taxon>Blautia</taxon>
    </lineage>
</organism>
<protein>
    <recommendedName>
        <fullName evidence="3">Glucosamine-6-phosphate deaminase</fullName>
        <ecNumber evidence="3">3.5.99.6</ecNumber>
    </recommendedName>
    <alternativeName>
        <fullName evidence="3">GlcN6P deaminase</fullName>
        <shortName evidence="3">GNPDA</shortName>
    </alternativeName>
    <alternativeName>
        <fullName evidence="3">Glucosamine-6-phosphate isomerase</fullName>
    </alternativeName>
</protein>
<keyword evidence="6" id="KW-1185">Reference proteome</keyword>
<dbReference type="InterPro" id="IPR018321">
    <property type="entry name" value="Glucosamine6P_isomerase_CS"/>
</dbReference>
<name>A0ABQ0BEJ9_9FIRM</name>
<dbReference type="RefSeq" id="WP_095176148.1">
    <property type="nucleotide sequence ID" value="NZ_BAABYW010000001.1"/>
</dbReference>
<dbReference type="Pfam" id="PF01182">
    <property type="entry name" value="Glucosamine_iso"/>
    <property type="match status" value="1"/>
</dbReference>
<comment type="caution">
    <text evidence="5">The sequence shown here is derived from an EMBL/GenBank/DDBJ whole genome shotgun (WGS) entry which is preliminary data.</text>
</comment>
<feature type="active site" description="Proton acceptor; for ring-opening step" evidence="3">
    <location>
        <position position="138"/>
    </location>
</feature>
<feature type="active site" description="For ring-opening step" evidence="3">
    <location>
        <position position="136"/>
    </location>
</feature>
<comment type="catalytic activity">
    <reaction evidence="3">
        <text>alpha-D-glucosamine 6-phosphate + H2O = beta-D-fructose 6-phosphate + NH4(+)</text>
        <dbReference type="Rhea" id="RHEA:12172"/>
        <dbReference type="ChEBI" id="CHEBI:15377"/>
        <dbReference type="ChEBI" id="CHEBI:28938"/>
        <dbReference type="ChEBI" id="CHEBI:57634"/>
        <dbReference type="ChEBI" id="CHEBI:75989"/>
        <dbReference type="EC" id="3.5.99.6"/>
    </reaction>
</comment>
<evidence type="ECO:0000313" key="5">
    <source>
        <dbReference type="EMBL" id="GAA6409895.1"/>
    </source>
</evidence>
<feature type="domain" description="Glucosamine/galactosamine-6-phosphate isomerase" evidence="4">
    <location>
        <begin position="11"/>
        <end position="224"/>
    </location>
</feature>
<reference evidence="5 6" key="1">
    <citation type="submission" date="2024-04" db="EMBL/GenBank/DDBJ databases">
        <title>Defined microbial consortia suppress multidrug-resistant proinflammatory Enterobacteriaceae via ecological control.</title>
        <authorList>
            <person name="Furuichi M."/>
            <person name="Kawaguchi T."/>
            <person name="Pust M."/>
            <person name="Yasuma K."/>
            <person name="Plichta D."/>
            <person name="Hasegawa N."/>
            <person name="Ohya T."/>
            <person name="Bhattarai S."/>
            <person name="Sasajima S."/>
            <person name="Aoto Y."/>
            <person name="Tuganbaev T."/>
            <person name="Yaginuma M."/>
            <person name="Ueda M."/>
            <person name="Okahashi N."/>
            <person name="Amafuji K."/>
            <person name="Kiridooshi Y."/>
            <person name="Sugita K."/>
            <person name="Strazar M."/>
            <person name="Skelly A."/>
            <person name="Suda W."/>
            <person name="Hattori M."/>
            <person name="Nakamoto N."/>
            <person name="Caballero S."/>
            <person name="Norman J."/>
            <person name="Olle B."/>
            <person name="Tanoue T."/>
            <person name="Arita M."/>
            <person name="Bucci V."/>
            <person name="Atarashi K."/>
            <person name="Xavier R."/>
            <person name="Honda K."/>
        </authorList>
    </citation>
    <scope>NUCLEOTIDE SEQUENCE [LARGE SCALE GENOMIC DNA]</scope>
    <source>
        <strain evidence="6">k04-0078-D8-1</strain>
    </source>
</reference>
<comment type="pathway">
    <text evidence="3">Amino-sugar metabolism; N-acetylneuraminate degradation; D-fructose 6-phosphate from N-acetylneuraminate: step 5/5.</text>
</comment>
<dbReference type="NCBIfam" id="TIGR00502">
    <property type="entry name" value="nagB"/>
    <property type="match status" value="1"/>
</dbReference>
<accession>A0ABQ0BEJ9</accession>
<dbReference type="SUPFAM" id="SSF100950">
    <property type="entry name" value="NagB/RpiA/CoA transferase-like"/>
    <property type="match status" value="1"/>
</dbReference>
<evidence type="ECO:0000313" key="6">
    <source>
        <dbReference type="Proteomes" id="UP001600943"/>
    </source>
</evidence>
<proteinExistence type="inferred from homology"/>
<keyword evidence="1 3" id="KW-0378">Hydrolase</keyword>
<dbReference type="CDD" id="cd01399">
    <property type="entry name" value="GlcN6P_deaminase"/>
    <property type="match status" value="1"/>
</dbReference>
<feature type="active site" description="For ring-opening step" evidence="3">
    <location>
        <position position="143"/>
    </location>
</feature>
<comment type="function">
    <text evidence="3">Catalyzes the reversible isomerization-deamination of glucosamine 6-phosphate (GlcN6P) to form fructose 6-phosphate (Fru6P) and ammonium ion.</text>
</comment>
<sequence>MKIYRTKDYDEMSKKAAHIIAAQIVLKPDCVLGLATGSTPVGTYKNLVEWYKNGDLDFSTLSSCNLDEYRGLSPENDQSYRYFMNTNLFDHVNIRKDHTFVPDGQEADSNKACQMYEQIIQDLGGIDLQLLGLGHNGHIGFNEPAEEFPKITHCVDLTESTIQANKRFFEKESDVPRQAYTMGIGTIMSAKKILVVVSGEDKAEILNKIINGPITPQVPASILQLHPDVTIVADNAALSKVK</sequence>
<dbReference type="PROSITE" id="PS01161">
    <property type="entry name" value="GLC_GALNAC_ISOMERASE"/>
    <property type="match status" value="1"/>
</dbReference>
<dbReference type="HAMAP" id="MF_01241">
    <property type="entry name" value="GlcN6P_deamin"/>
    <property type="match status" value="1"/>
</dbReference>
<evidence type="ECO:0000256" key="2">
    <source>
        <dbReference type="ARBA" id="ARBA00023277"/>
    </source>
</evidence>
<gene>
    <name evidence="5" type="primary">nagB_1</name>
    <name evidence="3" type="synonym">nagB</name>
    <name evidence="5" type="ORF">K040078D81_40120</name>
</gene>
<evidence type="ECO:0000256" key="3">
    <source>
        <dbReference type="HAMAP-Rule" id="MF_01241"/>
    </source>
</evidence>
<evidence type="ECO:0000259" key="4">
    <source>
        <dbReference type="Pfam" id="PF01182"/>
    </source>
</evidence>
<evidence type="ECO:0000256" key="1">
    <source>
        <dbReference type="ARBA" id="ARBA00022801"/>
    </source>
</evidence>
<feature type="active site" description="Proton acceptor; for enolization step" evidence="3">
    <location>
        <position position="67"/>
    </location>
</feature>
<dbReference type="PANTHER" id="PTHR11280:SF5">
    <property type="entry name" value="GLUCOSAMINE-6-PHOSPHATE ISOMERASE"/>
    <property type="match status" value="1"/>
</dbReference>